<dbReference type="Proteomes" id="UP000018201">
    <property type="component" value="Unassembled WGS sequence"/>
</dbReference>
<dbReference type="Pfam" id="PF00069">
    <property type="entry name" value="Pkinase"/>
    <property type="match status" value="1"/>
</dbReference>
<dbReference type="Pfam" id="PF13202">
    <property type="entry name" value="EF-hand_5"/>
    <property type="match status" value="2"/>
</dbReference>
<dbReference type="InterPro" id="IPR050205">
    <property type="entry name" value="CDPK_Ser/Thr_kinases"/>
</dbReference>
<dbReference type="PROSITE" id="PS50222">
    <property type="entry name" value="EF_HAND_2"/>
    <property type="match status" value="2"/>
</dbReference>
<dbReference type="EMBL" id="HG690616">
    <property type="protein sequence ID" value="CDI74946.1"/>
    <property type="molecule type" value="Genomic_DNA"/>
</dbReference>
<gene>
    <name evidence="10" type="ORF">EPH_0037300</name>
</gene>
<dbReference type="Gene3D" id="1.10.238.10">
    <property type="entry name" value="EF-hand"/>
    <property type="match status" value="1"/>
</dbReference>
<feature type="domain" description="EF-hand" evidence="9">
    <location>
        <begin position="324"/>
        <end position="359"/>
    </location>
</feature>
<dbReference type="SMART" id="SM00220">
    <property type="entry name" value="S_TKc"/>
    <property type="match status" value="1"/>
</dbReference>
<evidence type="ECO:0000256" key="5">
    <source>
        <dbReference type="ARBA" id="ARBA00022777"/>
    </source>
</evidence>
<feature type="domain" description="EF-hand" evidence="9">
    <location>
        <begin position="360"/>
        <end position="395"/>
    </location>
</feature>
<keyword evidence="11" id="KW-1185">Reference proteome</keyword>
<dbReference type="PANTHER" id="PTHR24349">
    <property type="entry name" value="SERINE/THREONINE-PROTEIN KINASE"/>
    <property type="match status" value="1"/>
</dbReference>
<reference evidence="10" key="1">
    <citation type="submission" date="2013-10" db="EMBL/GenBank/DDBJ databases">
        <title>Genomic analysis of the causative agents of coccidiosis in chickens.</title>
        <authorList>
            <person name="Reid A.J."/>
            <person name="Blake D."/>
            <person name="Billington K."/>
            <person name="Browne H."/>
            <person name="Dunn M."/>
            <person name="Hung S."/>
            <person name="Kawahara F."/>
            <person name="Miranda-Saavedra D."/>
            <person name="Mourier T."/>
            <person name="Nagra H."/>
            <person name="Otto T.D."/>
            <person name="Rawlings N."/>
            <person name="Sanchez A."/>
            <person name="Sanders M."/>
            <person name="Subramaniam C."/>
            <person name="Tay Y."/>
            <person name="Dear P."/>
            <person name="Doerig C."/>
            <person name="Gruber A."/>
            <person name="Parkinson J."/>
            <person name="Shirley M."/>
            <person name="Wan K.L."/>
            <person name="Berriman M."/>
            <person name="Tomley F."/>
            <person name="Pain A."/>
        </authorList>
    </citation>
    <scope>NUCLEOTIDE SEQUENCE [LARGE SCALE GENOMIC DNA]</scope>
    <source>
        <strain evidence="10">Houghton</strain>
    </source>
</reference>
<feature type="domain" description="Protein kinase" evidence="8">
    <location>
        <begin position="1"/>
        <end position="218"/>
    </location>
</feature>
<evidence type="ECO:0000256" key="7">
    <source>
        <dbReference type="ARBA" id="ARBA00024334"/>
    </source>
</evidence>
<dbReference type="SUPFAM" id="SSF47473">
    <property type="entry name" value="EF-hand"/>
    <property type="match status" value="1"/>
</dbReference>
<dbReference type="GO" id="GO:0005524">
    <property type="term" value="F:ATP binding"/>
    <property type="evidence" value="ECO:0007669"/>
    <property type="project" value="UniProtKB-KW"/>
</dbReference>
<dbReference type="OrthoDB" id="40902at2759"/>
<comment type="similarity">
    <text evidence="7">Belongs to the protein kinase superfamily. Ser/Thr protein kinase family. CDPK subfamily.</text>
</comment>
<evidence type="ECO:0000313" key="11">
    <source>
        <dbReference type="Proteomes" id="UP000018201"/>
    </source>
</evidence>
<keyword evidence="6" id="KW-0067">ATP-binding</keyword>
<dbReference type="CDD" id="cd00051">
    <property type="entry name" value="EFh"/>
    <property type="match status" value="1"/>
</dbReference>
<dbReference type="Gene3D" id="1.10.510.10">
    <property type="entry name" value="Transferase(Phosphotransferase) domain 1"/>
    <property type="match status" value="1"/>
</dbReference>
<keyword evidence="2" id="KW-0723">Serine/threonine-protein kinase</keyword>
<evidence type="ECO:0000256" key="3">
    <source>
        <dbReference type="ARBA" id="ARBA00022679"/>
    </source>
</evidence>
<evidence type="ECO:0000313" key="10">
    <source>
        <dbReference type="EMBL" id="CDI74946.1"/>
    </source>
</evidence>
<evidence type="ECO:0000256" key="2">
    <source>
        <dbReference type="ARBA" id="ARBA00022527"/>
    </source>
</evidence>
<evidence type="ECO:0000259" key="8">
    <source>
        <dbReference type="PROSITE" id="PS50011"/>
    </source>
</evidence>
<keyword evidence="5 10" id="KW-0418">Kinase</keyword>
<dbReference type="PROSITE" id="PS50011">
    <property type="entry name" value="PROTEIN_KINASE_DOM"/>
    <property type="match status" value="1"/>
</dbReference>
<dbReference type="GO" id="GO:0004674">
    <property type="term" value="F:protein serine/threonine kinase activity"/>
    <property type="evidence" value="ECO:0007669"/>
    <property type="project" value="UniProtKB-KW"/>
</dbReference>
<dbReference type="InterPro" id="IPR011009">
    <property type="entry name" value="Kinase-like_dom_sf"/>
</dbReference>
<evidence type="ECO:0000256" key="6">
    <source>
        <dbReference type="ARBA" id="ARBA00022840"/>
    </source>
</evidence>
<dbReference type="SMART" id="SM00054">
    <property type="entry name" value="EFh"/>
    <property type="match status" value="2"/>
</dbReference>
<evidence type="ECO:0000259" key="9">
    <source>
        <dbReference type="PROSITE" id="PS50222"/>
    </source>
</evidence>
<dbReference type="AlphaFoldDB" id="U6G3Z9"/>
<keyword evidence="3" id="KW-0808">Transferase</keyword>
<evidence type="ECO:0000256" key="4">
    <source>
        <dbReference type="ARBA" id="ARBA00022741"/>
    </source>
</evidence>
<sequence length="488" mass="53947">MLCEEKTRVKLLEVFEDDRAVYLVSEYCPGGSLYDCLAALRKCPEEVAKRWTLQMVRAIGFLQGCGVVHRNLRLESWQLTSQGCFPPLKLYGLSHSTRWHKKEGRLNAACGLLEYTSPGDCMVGMVVMSNTDVLLGRYTDACDMWSLGVIVYQLLCGRPPFVGTQQEKVRQILSGDVNFVHLEKAGASEEAKSFVAQLLTISPHSRLTPQQALEHRVFGLALAQAEHCRKDSKSAKAEGADPPHLFFCATLSSVVGSLFAGLAHSSVGRLTVEDLKRALQREQPEPLGNEEGAVCKHLEAAECFFTRRATPLAPLLTRLVVPNGSQRQVEDIFDALDINKDGEITFTVFAAAMIGVLVEAEDSLLQKAFAKLDVDGDGRLSLDDCRWAFGGTLFGQSLSTALEQEENEDGPLDYVHFSTLVRHKGKPVHRRAYKARERGIILATAQWRPVKTRGRGSTEPVVAALVLQVLVVLLHSRPCVLPRNRNKP</sequence>
<comment type="cofactor">
    <cofactor evidence="1">
        <name>Mg(2+)</name>
        <dbReference type="ChEBI" id="CHEBI:18420"/>
    </cofactor>
</comment>
<dbReference type="SUPFAM" id="SSF56112">
    <property type="entry name" value="Protein kinase-like (PK-like)"/>
    <property type="match status" value="1"/>
</dbReference>
<evidence type="ECO:0000256" key="1">
    <source>
        <dbReference type="ARBA" id="ARBA00001946"/>
    </source>
</evidence>
<accession>U6G3Z9</accession>
<organism evidence="10 11">
    <name type="scientific">Eimeria praecox</name>
    <dbReference type="NCBI Taxonomy" id="51316"/>
    <lineage>
        <taxon>Eukaryota</taxon>
        <taxon>Sar</taxon>
        <taxon>Alveolata</taxon>
        <taxon>Apicomplexa</taxon>
        <taxon>Conoidasida</taxon>
        <taxon>Coccidia</taxon>
        <taxon>Eucoccidiorida</taxon>
        <taxon>Eimeriorina</taxon>
        <taxon>Eimeriidae</taxon>
        <taxon>Eimeria</taxon>
    </lineage>
</organism>
<protein>
    <submittedName>
        <fullName evidence="10">CAM kinase, CDPK family, putative</fullName>
    </submittedName>
</protein>
<name>U6G3Z9_9EIME</name>
<keyword evidence="4" id="KW-0547">Nucleotide-binding</keyword>
<reference evidence="10" key="2">
    <citation type="submission" date="2013-10" db="EMBL/GenBank/DDBJ databases">
        <authorList>
            <person name="Aslett M."/>
        </authorList>
    </citation>
    <scope>NUCLEOTIDE SEQUENCE [LARGE SCALE GENOMIC DNA]</scope>
    <source>
        <strain evidence="10">Houghton</strain>
    </source>
</reference>
<dbReference type="GO" id="GO:0005509">
    <property type="term" value="F:calcium ion binding"/>
    <property type="evidence" value="ECO:0007669"/>
    <property type="project" value="InterPro"/>
</dbReference>
<dbReference type="InterPro" id="IPR000719">
    <property type="entry name" value="Prot_kinase_dom"/>
</dbReference>
<proteinExistence type="inferred from homology"/>
<dbReference type="VEuPathDB" id="ToxoDB:EPH_0037300"/>
<dbReference type="InterPro" id="IPR011992">
    <property type="entry name" value="EF-hand-dom_pair"/>
</dbReference>
<dbReference type="InterPro" id="IPR002048">
    <property type="entry name" value="EF_hand_dom"/>
</dbReference>